<evidence type="ECO:0008006" key="4">
    <source>
        <dbReference type="Google" id="ProtNLM"/>
    </source>
</evidence>
<gene>
    <name evidence="2" type="ORF">Zmor_025219</name>
</gene>
<organism evidence="2 3">
    <name type="scientific">Zophobas morio</name>
    <dbReference type="NCBI Taxonomy" id="2755281"/>
    <lineage>
        <taxon>Eukaryota</taxon>
        <taxon>Metazoa</taxon>
        <taxon>Ecdysozoa</taxon>
        <taxon>Arthropoda</taxon>
        <taxon>Hexapoda</taxon>
        <taxon>Insecta</taxon>
        <taxon>Pterygota</taxon>
        <taxon>Neoptera</taxon>
        <taxon>Endopterygota</taxon>
        <taxon>Coleoptera</taxon>
        <taxon>Polyphaga</taxon>
        <taxon>Cucujiformia</taxon>
        <taxon>Tenebrionidae</taxon>
        <taxon>Zophobas</taxon>
    </lineage>
</organism>
<sequence length="129" mass="14587">MKFVALFFVTCVFQVVVGKDLLKKDPSGDVVIHATNKTSVPSIHYVIDAVDCLKQAYTVYSDSSDRTQVYAELFQEKHNETGWNVVAGYTAAYIKSKWYIEASVTNGKYQDSKKDSDFKSTLYLIFSTE</sequence>
<dbReference type="EMBL" id="JALNTZ010000008">
    <property type="protein sequence ID" value="KAJ3642429.1"/>
    <property type="molecule type" value="Genomic_DNA"/>
</dbReference>
<reference evidence="2" key="1">
    <citation type="journal article" date="2023" name="G3 (Bethesda)">
        <title>Whole genome assemblies of Zophobas morio and Tenebrio molitor.</title>
        <authorList>
            <person name="Kaur S."/>
            <person name="Stinson S.A."/>
            <person name="diCenzo G.C."/>
        </authorList>
    </citation>
    <scope>NUCLEOTIDE SEQUENCE</scope>
    <source>
        <strain evidence="2">QUZm001</strain>
    </source>
</reference>
<feature type="chain" id="PRO_5041256047" description="Salivary secreted peptide" evidence="1">
    <location>
        <begin position="19"/>
        <end position="129"/>
    </location>
</feature>
<feature type="signal peptide" evidence="1">
    <location>
        <begin position="1"/>
        <end position="18"/>
    </location>
</feature>
<name>A0AA38M4F8_9CUCU</name>
<evidence type="ECO:0000256" key="1">
    <source>
        <dbReference type="SAM" id="SignalP"/>
    </source>
</evidence>
<evidence type="ECO:0000313" key="2">
    <source>
        <dbReference type="EMBL" id="KAJ3642429.1"/>
    </source>
</evidence>
<dbReference type="Proteomes" id="UP001168821">
    <property type="component" value="Unassembled WGS sequence"/>
</dbReference>
<proteinExistence type="predicted"/>
<comment type="caution">
    <text evidence="2">The sequence shown here is derived from an EMBL/GenBank/DDBJ whole genome shotgun (WGS) entry which is preliminary data.</text>
</comment>
<keyword evidence="1" id="KW-0732">Signal</keyword>
<accession>A0AA38M4F8</accession>
<protein>
    <recommendedName>
        <fullName evidence="4">Salivary secreted peptide</fullName>
    </recommendedName>
</protein>
<keyword evidence="3" id="KW-1185">Reference proteome</keyword>
<evidence type="ECO:0000313" key="3">
    <source>
        <dbReference type="Proteomes" id="UP001168821"/>
    </source>
</evidence>
<dbReference type="AlphaFoldDB" id="A0AA38M4F8"/>